<gene>
    <name evidence="3" type="ORF">LPC04_06485</name>
</gene>
<dbReference type="AlphaFoldDB" id="A0A9X1YG63"/>
<evidence type="ECO:0000313" key="3">
    <source>
        <dbReference type="EMBL" id="MCK9685361.1"/>
    </source>
</evidence>
<dbReference type="SUPFAM" id="SSF47616">
    <property type="entry name" value="GST C-terminal domain-like"/>
    <property type="match status" value="1"/>
</dbReference>
<dbReference type="Proteomes" id="UP001139353">
    <property type="component" value="Unassembled WGS sequence"/>
</dbReference>
<sequence>MLTFYDYLPSQNAFKVRLLQSQLRIPHDTKYVSIFSGEGQSPEYRRINPTGAVPAIRLEDGRVLAESNAILTFLAEGTDFMPSDPFERAKVNQWLSFEQDYVQNTIGSLRYWTMTSKLDSRPADLVRSKMATAIKALQILDEEFSSKPFICGQHYTVADISLYAYASRADEAGISLAPFKHFERWVQRVERTPGFVAEIYPYSIDPRSSGELA</sequence>
<dbReference type="SFLD" id="SFLDS00019">
    <property type="entry name" value="Glutathione_Transferase_(cytos"/>
    <property type="match status" value="1"/>
</dbReference>
<dbReference type="Pfam" id="PF00043">
    <property type="entry name" value="GST_C"/>
    <property type="match status" value="1"/>
</dbReference>
<feature type="domain" description="GST N-terminal" evidence="1">
    <location>
        <begin position="1"/>
        <end position="82"/>
    </location>
</feature>
<dbReference type="InterPro" id="IPR040079">
    <property type="entry name" value="Glutathione_S-Trfase"/>
</dbReference>
<accession>A0A9X1YG63</accession>
<dbReference type="PROSITE" id="PS50405">
    <property type="entry name" value="GST_CTER"/>
    <property type="match status" value="1"/>
</dbReference>
<dbReference type="Pfam" id="PF13409">
    <property type="entry name" value="GST_N_2"/>
    <property type="match status" value="1"/>
</dbReference>
<dbReference type="Gene3D" id="1.20.1050.10">
    <property type="match status" value="1"/>
</dbReference>
<proteinExistence type="predicted"/>
<dbReference type="InterPro" id="IPR004045">
    <property type="entry name" value="Glutathione_S-Trfase_N"/>
</dbReference>
<dbReference type="InterPro" id="IPR010987">
    <property type="entry name" value="Glutathione-S-Trfase_C-like"/>
</dbReference>
<dbReference type="RefSeq" id="WP_275681367.1">
    <property type="nucleotide sequence ID" value="NZ_JAJLJH010000001.1"/>
</dbReference>
<dbReference type="InterPro" id="IPR004046">
    <property type="entry name" value="GST_C"/>
</dbReference>
<name>A0A9X1YG63_9BURK</name>
<evidence type="ECO:0000259" key="1">
    <source>
        <dbReference type="PROSITE" id="PS50404"/>
    </source>
</evidence>
<dbReference type="InterPro" id="IPR036249">
    <property type="entry name" value="Thioredoxin-like_sf"/>
</dbReference>
<dbReference type="SUPFAM" id="SSF52833">
    <property type="entry name" value="Thioredoxin-like"/>
    <property type="match status" value="1"/>
</dbReference>
<feature type="domain" description="GST C-terminal" evidence="2">
    <location>
        <begin position="84"/>
        <end position="212"/>
    </location>
</feature>
<dbReference type="PANTHER" id="PTHR44051">
    <property type="entry name" value="GLUTATHIONE S-TRANSFERASE-RELATED"/>
    <property type="match status" value="1"/>
</dbReference>
<dbReference type="PANTHER" id="PTHR44051:SF8">
    <property type="entry name" value="GLUTATHIONE S-TRANSFERASE GSTA"/>
    <property type="match status" value="1"/>
</dbReference>
<dbReference type="PROSITE" id="PS50404">
    <property type="entry name" value="GST_NTER"/>
    <property type="match status" value="1"/>
</dbReference>
<evidence type="ECO:0000259" key="2">
    <source>
        <dbReference type="PROSITE" id="PS50405"/>
    </source>
</evidence>
<reference evidence="3" key="1">
    <citation type="submission" date="2021-11" db="EMBL/GenBank/DDBJ databases">
        <title>BS-T2-15 a new species belonging to the Comamonadaceae family isolated from the soil of a French oak forest.</title>
        <authorList>
            <person name="Mieszkin S."/>
            <person name="Alain K."/>
        </authorList>
    </citation>
    <scope>NUCLEOTIDE SEQUENCE</scope>
    <source>
        <strain evidence="3">BS-T2-15</strain>
    </source>
</reference>
<dbReference type="InterPro" id="IPR036282">
    <property type="entry name" value="Glutathione-S-Trfase_C_sf"/>
</dbReference>
<dbReference type="Gene3D" id="3.40.30.10">
    <property type="entry name" value="Glutaredoxin"/>
    <property type="match status" value="1"/>
</dbReference>
<dbReference type="EMBL" id="JAJLJH010000001">
    <property type="protein sequence ID" value="MCK9685361.1"/>
    <property type="molecule type" value="Genomic_DNA"/>
</dbReference>
<dbReference type="SFLD" id="SFLDG00358">
    <property type="entry name" value="Main_(cytGST)"/>
    <property type="match status" value="1"/>
</dbReference>
<protein>
    <submittedName>
        <fullName evidence="3">Glutathione S-transferase family protein</fullName>
    </submittedName>
</protein>
<organism evidence="3 4">
    <name type="scientific">Scleromatobacter humisilvae</name>
    <dbReference type="NCBI Taxonomy" id="2897159"/>
    <lineage>
        <taxon>Bacteria</taxon>
        <taxon>Pseudomonadati</taxon>
        <taxon>Pseudomonadota</taxon>
        <taxon>Betaproteobacteria</taxon>
        <taxon>Burkholderiales</taxon>
        <taxon>Sphaerotilaceae</taxon>
        <taxon>Scleromatobacter</taxon>
    </lineage>
</organism>
<evidence type="ECO:0000313" key="4">
    <source>
        <dbReference type="Proteomes" id="UP001139353"/>
    </source>
</evidence>
<comment type="caution">
    <text evidence="3">The sequence shown here is derived from an EMBL/GenBank/DDBJ whole genome shotgun (WGS) entry which is preliminary data.</text>
</comment>
<keyword evidence="4" id="KW-1185">Reference proteome</keyword>